<evidence type="ECO:0000256" key="2">
    <source>
        <dbReference type="ARBA" id="ARBA00022448"/>
    </source>
</evidence>
<dbReference type="STRING" id="1121390.SAMN02746041_01717"/>
<protein>
    <submittedName>
        <fullName evidence="6">ABC-2 type transport system ATP-binding protein</fullName>
    </submittedName>
</protein>
<dbReference type="InterPro" id="IPR003593">
    <property type="entry name" value="AAA+_ATPase"/>
</dbReference>
<feature type="domain" description="ABC transporter" evidence="5">
    <location>
        <begin position="18"/>
        <end position="247"/>
    </location>
</feature>
<dbReference type="GO" id="GO:0016887">
    <property type="term" value="F:ATP hydrolysis activity"/>
    <property type="evidence" value="ECO:0007669"/>
    <property type="project" value="InterPro"/>
</dbReference>
<name>A0A1W1XIN7_9BACT</name>
<dbReference type="AlphaFoldDB" id="A0A1W1XIN7"/>
<keyword evidence="7" id="KW-1185">Reference proteome</keyword>
<evidence type="ECO:0000313" key="7">
    <source>
        <dbReference type="Proteomes" id="UP000192783"/>
    </source>
</evidence>
<comment type="similarity">
    <text evidence="1">Belongs to the ABC transporter superfamily.</text>
</comment>
<dbReference type="SUPFAM" id="SSF52540">
    <property type="entry name" value="P-loop containing nucleoside triphosphate hydrolases"/>
    <property type="match status" value="1"/>
</dbReference>
<dbReference type="GO" id="GO:0005524">
    <property type="term" value="F:ATP binding"/>
    <property type="evidence" value="ECO:0007669"/>
    <property type="project" value="UniProtKB-KW"/>
</dbReference>
<keyword evidence="4 6" id="KW-0067">ATP-binding</keyword>
<gene>
    <name evidence="6" type="ORF">SAMN02746041_01717</name>
</gene>
<evidence type="ECO:0000313" key="6">
    <source>
        <dbReference type="EMBL" id="SMC23381.1"/>
    </source>
</evidence>
<proteinExistence type="inferred from homology"/>
<accession>A0A1W1XIN7</accession>
<dbReference type="SMART" id="SM00382">
    <property type="entry name" value="AAA"/>
    <property type="match status" value="1"/>
</dbReference>
<dbReference type="InterPro" id="IPR003439">
    <property type="entry name" value="ABC_transporter-like_ATP-bd"/>
</dbReference>
<dbReference type="Proteomes" id="UP000192783">
    <property type="component" value="Unassembled WGS sequence"/>
</dbReference>
<dbReference type="PROSITE" id="PS50893">
    <property type="entry name" value="ABC_TRANSPORTER_2"/>
    <property type="match status" value="1"/>
</dbReference>
<evidence type="ECO:0000256" key="4">
    <source>
        <dbReference type="ARBA" id="ARBA00022840"/>
    </source>
</evidence>
<evidence type="ECO:0000259" key="5">
    <source>
        <dbReference type="PROSITE" id="PS50893"/>
    </source>
</evidence>
<reference evidence="6 7" key="1">
    <citation type="submission" date="2017-04" db="EMBL/GenBank/DDBJ databases">
        <authorList>
            <person name="Afonso C.L."/>
            <person name="Miller P.J."/>
            <person name="Scott M.A."/>
            <person name="Spackman E."/>
            <person name="Goraichik I."/>
            <person name="Dimitrov K.M."/>
            <person name="Suarez D.L."/>
            <person name="Swayne D.E."/>
        </authorList>
    </citation>
    <scope>NUCLEOTIDE SEQUENCE [LARGE SCALE GENOMIC DNA]</scope>
    <source>
        <strain evidence="6 7">DSM 13146</strain>
    </source>
</reference>
<keyword evidence="2" id="KW-0813">Transport</keyword>
<organism evidence="6 7">
    <name type="scientific">Desulfacinum hydrothermale DSM 13146</name>
    <dbReference type="NCBI Taxonomy" id="1121390"/>
    <lineage>
        <taxon>Bacteria</taxon>
        <taxon>Pseudomonadati</taxon>
        <taxon>Thermodesulfobacteriota</taxon>
        <taxon>Syntrophobacteria</taxon>
        <taxon>Syntrophobacterales</taxon>
        <taxon>Syntrophobacteraceae</taxon>
        <taxon>Desulfacinum</taxon>
    </lineage>
</organism>
<dbReference type="CDD" id="cd03230">
    <property type="entry name" value="ABC_DR_subfamily_A"/>
    <property type="match status" value="1"/>
</dbReference>
<dbReference type="Pfam" id="PF00005">
    <property type="entry name" value="ABC_tran"/>
    <property type="match status" value="1"/>
</dbReference>
<dbReference type="PANTHER" id="PTHR43335:SF4">
    <property type="entry name" value="ABC TRANSPORTER, ATP-BINDING PROTEIN"/>
    <property type="match status" value="1"/>
</dbReference>
<evidence type="ECO:0000256" key="1">
    <source>
        <dbReference type="ARBA" id="ARBA00005417"/>
    </source>
</evidence>
<keyword evidence="3" id="KW-0547">Nucleotide-binding</keyword>
<dbReference type="InterPro" id="IPR027417">
    <property type="entry name" value="P-loop_NTPase"/>
</dbReference>
<evidence type="ECO:0000256" key="3">
    <source>
        <dbReference type="ARBA" id="ARBA00022741"/>
    </source>
</evidence>
<sequence length="342" mass="37808">MIRPDPLKSESDEVTAMIEVQGLTKFYGAVSAIQDVTFHIDKGEVVGFLGPNGAGKSTTIRILTCYMPPTAGQARVDGLDCVDKSLEVRRRIGYLPENVPLYNEMTVRRFLRFVAQAKGVEARAMTREVDRVISVCGLERVKNRIIANLSKGYRQRVGLAQALINNPPVLILDEPTIGLDPTQIVEIRRLISDLREDHTILLSSHILPEVAQICQRVLILNKGRIVATDSPHALTAQLQKSAKIALTVQGDGERLARALEAMDGILTVQLETNGHSRITLETDRSRDLRPEIARKVVEEGLGLLELKSMDLSLEDIFMQLVTEESPAAEGEREASETAEEVQ</sequence>
<dbReference type="EMBL" id="FWXF01000008">
    <property type="protein sequence ID" value="SMC23381.1"/>
    <property type="molecule type" value="Genomic_DNA"/>
</dbReference>
<dbReference type="PANTHER" id="PTHR43335">
    <property type="entry name" value="ABC TRANSPORTER, ATP-BINDING PROTEIN"/>
    <property type="match status" value="1"/>
</dbReference>
<dbReference type="Gene3D" id="3.40.50.300">
    <property type="entry name" value="P-loop containing nucleotide triphosphate hydrolases"/>
    <property type="match status" value="1"/>
</dbReference>